<dbReference type="RefSeq" id="WP_372583575.1">
    <property type="nucleotide sequence ID" value="NZ_JBGORW010000017.1"/>
</dbReference>
<organism evidence="1 2">
    <name type="scientific">Leptotrichia hongkongensis</name>
    <dbReference type="NCBI Taxonomy" id="554406"/>
    <lineage>
        <taxon>Bacteria</taxon>
        <taxon>Fusobacteriati</taxon>
        <taxon>Fusobacteriota</taxon>
        <taxon>Fusobacteriia</taxon>
        <taxon>Fusobacteriales</taxon>
        <taxon>Leptotrichiaceae</taxon>
        <taxon>Leptotrichia</taxon>
    </lineage>
</organism>
<gene>
    <name evidence="1" type="ORF">ACEG17_09805</name>
</gene>
<accession>A0ABV4SBR7</accession>
<evidence type="ECO:0000313" key="2">
    <source>
        <dbReference type="Proteomes" id="UP001571581"/>
    </source>
</evidence>
<sequence length="83" mass="9520">MKKIIIMLGILIGAVSCTSTNGRVYKTASGSVYRTVCASRYDCTEVQIEAPDFSKWYEGEMSDEEYLRRHPEFNLTDEEWEGL</sequence>
<name>A0ABV4SBR7_9FUSO</name>
<proteinExistence type="predicted"/>
<reference evidence="1 2" key="1">
    <citation type="submission" date="2024-07" db="EMBL/GenBank/DDBJ databases">
        <authorList>
            <person name="Li X.-J."/>
            <person name="Wang X."/>
        </authorList>
    </citation>
    <scope>NUCLEOTIDE SEQUENCE [LARGE SCALE GENOMIC DNA]</scope>
    <source>
        <strain evidence="1 2">DSM 23441</strain>
    </source>
</reference>
<protein>
    <recommendedName>
        <fullName evidence="3">Lipoprotein</fullName>
    </recommendedName>
</protein>
<evidence type="ECO:0008006" key="3">
    <source>
        <dbReference type="Google" id="ProtNLM"/>
    </source>
</evidence>
<dbReference type="Proteomes" id="UP001571581">
    <property type="component" value="Unassembled WGS sequence"/>
</dbReference>
<evidence type="ECO:0000313" key="1">
    <source>
        <dbReference type="EMBL" id="MFA3800479.1"/>
    </source>
</evidence>
<dbReference type="PROSITE" id="PS51257">
    <property type="entry name" value="PROKAR_LIPOPROTEIN"/>
    <property type="match status" value="1"/>
</dbReference>
<dbReference type="EMBL" id="JBGORW010000017">
    <property type="protein sequence ID" value="MFA3800479.1"/>
    <property type="molecule type" value="Genomic_DNA"/>
</dbReference>
<comment type="caution">
    <text evidence="1">The sequence shown here is derived from an EMBL/GenBank/DDBJ whole genome shotgun (WGS) entry which is preliminary data.</text>
</comment>
<keyword evidence="2" id="KW-1185">Reference proteome</keyword>